<keyword evidence="8" id="KW-0344">Guanine-nucleotide releasing factor</keyword>
<evidence type="ECO:0000259" key="14">
    <source>
        <dbReference type="Pfam" id="PF26217"/>
    </source>
</evidence>
<proteinExistence type="inferred from homology"/>
<dbReference type="PANTHER" id="PTHR20884">
    <property type="entry name" value="GDP-D-GLUCOSE PHOSPHORYLASE 1"/>
    <property type="match status" value="1"/>
</dbReference>
<evidence type="ECO:0000256" key="9">
    <source>
        <dbReference type="ARBA" id="ARBA00022679"/>
    </source>
</evidence>
<name>A0A158QB29_ENTVE</name>
<keyword evidence="7" id="KW-0963">Cytoplasm</keyword>
<comment type="similarity">
    <text evidence="4">Belongs to the GDPGP1 family.</text>
</comment>
<evidence type="ECO:0000256" key="5">
    <source>
        <dbReference type="ARBA" id="ARBA00012507"/>
    </source>
</evidence>
<dbReference type="AlphaFoldDB" id="A0A158QB29"/>
<dbReference type="GO" id="GO:0016787">
    <property type="term" value="F:hydrolase activity"/>
    <property type="evidence" value="ECO:0007669"/>
    <property type="project" value="UniProtKB-KW"/>
</dbReference>
<sequence length="454" mass="52354">MNSLIVVYTVQISFQLPIGIEAKSTPVFNYDTSDFIYDLRAVRGEDVVDGKRQRGKLKDLLMARWEAAKAMKAFKYDLNCMYKFLPGDFNLSIQLNVERGELRRKPQRFHAVCEPFHEKKWNFTKLEQNEIMMYLRCRDKPCSSDPLDQHVLAINNSPLERGHSLVIPSINRRQPQVMTETGVRMATDMMLLVDDDTFHILFNSLLAQASVNHLHLHALFWPYDSDLINRKCEEVAEDMYIIKRPDWFIHTIVFQLTSPEMFDDFVRKITQTLDYLSEAQIAHNVVFSRAQPLRTSGDVWSEDTEQKLPQYVTAYIMPRNSVVGAKPAANFNPAALELCGCLTAYTFRFFETATEESALRVIDEEATLPDVQFEKICKKIIDVLQGKGFRRLSLQPDTDEDPSLMEELRDTFQTFALHSPRRLFRNDTRGTAFSFSFDSSQGTVKHDSHSSNSS</sequence>
<dbReference type="GO" id="GO:0006006">
    <property type="term" value="P:glucose metabolic process"/>
    <property type="evidence" value="ECO:0007669"/>
    <property type="project" value="TreeGrafter"/>
</dbReference>
<gene>
    <name evidence="15" type="ORF">EVEC_LOCUS7511</name>
</gene>
<dbReference type="STRING" id="51028.A0A158QB29"/>
<evidence type="ECO:0000313" key="16">
    <source>
        <dbReference type="Proteomes" id="UP000274131"/>
    </source>
</evidence>
<dbReference type="EC" id="2.7.7.78" evidence="5"/>
<comment type="function">
    <text evidence="2">Specific and highly efficient GDP-D-glucose phosphorylase regulating the levels of GDP-D-glucose in cells.</text>
</comment>
<dbReference type="GO" id="GO:0080048">
    <property type="term" value="F:GDP-D-glucose phosphorylase activity"/>
    <property type="evidence" value="ECO:0007669"/>
    <property type="project" value="UniProtKB-EC"/>
</dbReference>
<evidence type="ECO:0000256" key="2">
    <source>
        <dbReference type="ARBA" id="ARBA00003049"/>
    </source>
</evidence>
<evidence type="ECO:0000256" key="3">
    <source>
        <dbReference type="ARBA" id="ARBA00004496"/>
    </source>
</evidence>
<evidence type="ECO:0000256" key="11">
    <source>
        <dbReference type="ARBA" id="ARBA00022741"/>
    </source>
</evidence>
<dbReference type="InterPro" id="IPR036265">
    <property type="entry name" value="HIT-like_sf"/>
</dbReference>
<evidence type="ECO:0000313" key="15">
    <source>
        <dbReference type="EMBL" id="VDD92760.1"/>
    </source>
</evidence>
<dbReference type="GO" id="GO:0005085">
    <property type="term" value="F:guanyl-nucleotide exchange factor activity"/>
    <property type="evidence" value="ECO:0007669"/>
    <property type="project" value="UniProtKB-KW"/>
</dbReference>
<evidence type="ECO:0000259" key="13">
    <source>
        <dbReference type="Pfam" id="PF26216"/>
    </source>
</evidence>
<evidence type="ECO:0000256" key="6">
    <source>
        <dbReference type="ARBA" id="ARBA00018857"/>
    </source>
</evidence>
<dbReference type="InterPro" id="IPR058865">
    <property type="entry name" value="GDPGP1_C"/>
</dbReference>
<dbReference type="InterPro" id="IPR058866">
    <property type="entry name" value="GDPGP1_N"/>
</dbReference>
<dbReference type="EMBL" id="UXUI01008956">
    <property type="protein sequence ID" value="VDD92760.1"/>
    <property type="molecule type" value="Genomic_DNA"/>
</dbReference>
<evidence type="ECO:0000256" key="10">
    <source>
        <dbReference type="ARBA" id="ARBA00022695"/>
    </source>
</evidence>
<keyword evidence="11" id="KW-0547">Nucleotide-binding</keyword>
<dbReference type="SUPFAM" id="SSF54197">
    <property type="entry name" value="HIT-like"/>
    <property type="match status" value="1"/>
</dbReference>
<dbReference type="GO" id="GO:0005737">
    <property type="term" value="C:cytoplasm"/>
    <property type="evidence" value="ECO:0007669"/>
    <property type="project" value="UniProtKB-SubCell"/>
</dbReference>
<dbReference type="Proteomes" id="UP000274131">
    <property type="component" value="Unassembled WGS sequence"/>
</dbReference>
<evidence type="ECO:0000256" key="1">
    <source>
        <dbReference type="ARBA" id="ARBA00000063"/>
    </source>
</evidence>
<dbReference type="WBParaSite" id="EVEC_0000803001-mRNA-1">
    <property type="protein sequence ID" value="EVEC_0000803001-mRNA-1"/>
    <property type="gene ID" value="EVEC_0000803001"/>
</dbReference>
<evidence type="ECO:0000256" key="8">
    <source>
        <dbReference type="ARBA" id="ARBA00022658"/>
    </source>
</evidence>
<evidence type="ECO:0000256" key="12">
    <source>
        <dbReference type="ARBA" id="ARBA00022801"/>
    </source>
</evidence>
<keyword evidence="9" id="KW-0808">Transferase</keyword>
<evidence type="ECO:0000256" key="4">
    <source>
        <dbReference type="ARBA" id="ARBA00006451"/>
    </source>
</evidence>
<keyword evidence="10" id="KW-0548">Nucleotidyltransferase</keyword>
<feature type="domain" description="GDPGP1-like C-terminal" evidence="13">
    <location>
        <begin position="237"/>
        <end position="384"/>
    </location>
</feature>
<dbReference type="PANTHER" id="PTHR20884:SF8">
    <property type="entry name" value="GDP-D-GLUCOSE PHOSPHORYLASE 1"/>
    <property type="match status" value="1"/>
</dbReference>
<comment type="catalytic activity">
    <reaction evidence="1">
        <text>GDP-alpha-D-glucose + phosphate = alpha-D-glucose 1-phosphate + GDP + H(+)</text>
        <dbReference type="Rhea" id="RHEA:30387"/>
        <dbReference type="ChEBI" id="CHEBI:15378"/>
        <dbReference type="ChEBI" id="CHEBI:43474"/>
        <dbReference type="ChEBI" id="CHEBI:58189"/>
        <dbReference type="ChEBI" id="CHEBI:58601"/>
        <dbReference type="ChEBI" id="CHEBI:62230"/>
        <dbReference type="EC" id="2.7.7.78"/>
    </reaction>
</comment>
<protein>
    <recommendedName>
        <fullName evidence="6">GDP-D-glucose phosphorylase 1</fullName>
        <ecNumber evidence="5">2.7.7.78</ecNumber>
    </recommendedName>
</protein>
<evidence type="ECO:0000256" key="7">
    <source>
        <dbReference type="ARBA" id="ARBA00022490"/>
    </source>
</evidence>
<keyword evidence="12" id="KW-0378">Hydrolase</keyword>
<feature type="domain" description="GDPGP1-like N-terminal" evidence="14">
    <location>
        <begin position="57"/>
        <end position="219"/>
    </location>
</feature>
<reference evidence="15 16" key="2">
    <citation type="submission" date="2018-10" db="EMBL/GenBank/DDBJ databases">
        <authorList>
            <consortium name="Pathogen Informatics"/>
        </authorList>
    </citation>
    <scope>NUCLEOTIDE SEQUENCE [LARGE SCALE GENOMIC DNA]</scope>
</reference>
<comment type="subcellular location">
    <subcellularLocation>
        <location evidence="3">Cytoplasm</location>
    </subcellularLocation>
</comment>
<dbReference type="Pfam" id="PF26217">
    <property type="entry name" value="GDPGP1_N"/>
    <property type="match status" value="1"/>
</dbReference>
<reference evidence="17" key="1">
    <citation type="submission" date="2016-04" db="UniProtKB">
        <authorList>
            <consortium name="WormBaseParasite"/>
        </authorList>
    </citation>
    <scope>IDENTIFICATION</scope>
</reference>
<evidence type="ECO:0000313" key="17">
    <source>
        <dbReference type="WBParaSite" id="EVEC_0000803001-mRNA-1"/>
    </source>
</evidence>
<keyword evidence="16" id="KW-1185">Reference proteome</keyword>
<dbReference type="InterPro" id="IPR026506">
    <property type="entry name" value="GDPGP"/>
</dbReference>
<organism evidence="17">
    <name type="scientific">Enterobius vermicularis</name>
    <name type="common">Human pinworm</name>
    <dbReference type="NCBI Taxonomy" id="51028"/>
    <lineage>
        <taxon>Eukaryota</taxon>
        <taxon>Metazoa</taxon>
        <taxon>Ecdysozoa</taxon>
        <taxon>Nematoda</taxon>
        <taxon>Chromadorea</taxon>
        <taxon>Rhabditida</taxon>
        <taxon>Spirurina</taxon>
        <taxon>Oxyuridomorpha</taxon>
        <taxon>Oxyuroidea</taxon>
        <taxon>Oxyuridae</taxon>
        <taxon>Enterobius</taxon>
    </lineage>
</organism>
<dbReference type="Pfam" id="PF26216">
    <property type="entry name" value="GDPGP1_C"/>
    <property type="match status" value="1"/>
</dbReference>
<dbReference type="OrthoDB" id="417175at2759"/>
<dbReference type="GO" id="GO:0000166">
    <property type="term" value="F:nucleotide binding"/>
    <property type="evidence" value="ECO:0007669"/>
    <property type="project" value="UniProtKB-KW"/>
</dbReference>
<accession>A0A158QB29</accession>